<reference evidence="6" key="1">
    <citation type="journal article" date="2020" name="Sci. Rep.">
        <title>Organelle inheritance and genome architecture variation in isogamous brown algae.</title>
        <authorList>
            <person name="Choi J.W."/>
            <person name="Graf L."/>
            <person name="Peters A.F."/>
            <person name="Cock J.M."/>
            <person name="Nishitsuji K."/>
            <person name="Arimoto A."/>
            <person name="Shoguchi E."/>
            <person name="Nagasato C."/>
            <person name="Choi C.G."/>
            <person name="Yoon H.S."/>
        </authorList>
    </citation>
    <scope>NUCLEOTIDE SEQUENCE</scope>
</reference>
<dbReference type="PIRSF" id="PIRSF002133">
    <property type="entry name" value="Ribosomal_S12/S23"/>
    <property type="match status" value="1"/>
</dbReference>
<keyword evidence="2 4" id="KW-0689">Ribosomal protein</keyword>
<dbReference type="NCBIfam" id="TIGR00981">
    <property type="entry name" value="rpsL_bact"/>
    <property type="match status" value="1"/>
</dbReference>
<evidence type="ECO:0000256" key="3">
    <source>
        <dbReference type="ARBA" id="ARBA00023274"/>
    </source>
</evidence>
<proteinExistence type="inferred from homology"/>
<protein>
    <submittedName>
        <fullName evidence="6">Ribosomal protein S12</fullName>
    </submittedName>
</protein>
<dbReference type="RefSeq" id="YP_009549874.1">
    <property type="nucleotide sequence ID" value="NC_040224.1"/>
</dbReference>
<feature type="compositionally biased region" description="Basic residues" evidence="5">
    <location>
        <begin position="115"/>
        <end position="127"/>
    </location>
</feature>
<evidence type="ECO:0000313" key="6">
    <source>
        <dbReference type="EMBL" id="AYW52588.1"/>
    </source>
</evidence>
<dbReference type="PRINTS" id="PR01034">
    <property type="entry name" value="RIBOSOMALS12"/>
</dbReference>
<evidence type="ECO:0000256" key="2">
    <source>
        <dbReference type="ARBA" id="ARBA00022980"/>
    </source>
</evidence>
<gene>
    <name evidence="6" type="primary">rps12</name>
    <name evidence="6" type="ORF">Cloka_019</name>
</gene>
<dbReference type="GO" id="GO:0003735">
    <property type="term" value="F:structural constituent of ribosome"/>
    <property type="evidence" value="ECO:0007669"/>
    <property type="project" value="InterPro"/>
</dbReference>
<dbReference type="GO" id="GO:0006412">
    <property type="term" value="P:translation"/>
    <property type="evidence" value="ECO:0007669"/>
    <property type="project" value="InterPro"/>
</dbReference>
<feature type="region of interest" description="Disordered" evidence="5">
    <location>
        <begin position="110"/>
        <end position="134"/>
    </location>
</feature>
<dbReference type="AlphaFoldDB" id="A0A3G5FPN2"/>
<dbReference type="InterPro" id="IPR005679">
    <property type="entry name" value="Ribosomal_uS12_bac"/>
</dbReference>
<evidence type="ECO:0000256" key="4">
    <source>
        <dbReference type="RuleBase" id="RU003622"/>
    </source>
</evidence>
<organism evidence="6">
    <name type="scientific">Cladosiphon okamuranus</name>
    <dbReference type="NCBI Taxonomy" id="309737"/>
    <lineage>
        <taxon>Eukaryota</taxon>
        <taxon>Sar</taxon>
        <taxon>Stramenopiles</taxon>
        <taxon>Ochrophyta</taxon>
        <taxon>PX clade</taxon>
        <taxon>Phaeophyceae</taxon>
        <taxon>Ectocarpales</taxon>
        <taxon>Chordariaceae</taxon>
        <taxon>Cladosiphon</taxon>
    </lineage>
</organism>
<dbReference type="SUPFAM" id="SSF50249">
    <property type="entry name" value="Nucleic acid-binding proteins"/>
    <property type="match status" value="1"/>
</dbReference>
<dbReference type="PANTHER" id="PTHR11652">
    <property type="entry name" value="30S RIBOSOMAL PROTEIN S12 FAMILY MEMBER"/>
    <property type="match status" value="1"/>
</dbReference>
<accession>A0A3G5FPN2</accession>
<evidence type="ECO:0000256" key="5">
    <source>
        <dbReference type="SAM" id="MobiDB-lite"/>
    </source>
</evidence>
<dbReference type="GO" id="GO:0015935">
    <property type="term" value="C:small ribosomal subunit"/>
    <property type="evidence" value="ECO:0007669"/>
    <property type="project" value="InterPro"/>
</dbReference>
<comment type="similarity">
    <text evidence="1 4">Belongs to the universal ribosomal protein uS12 family.</text>
</comment>
<keyword evidence="6" id="KW-0496">Mitochondrion</keyword>
<dbReference type="GeneID" id="38748189"/>
<dbReference type="EMBL" id="MG488292">
    <property type="protein sequence ID" value="AYW52588.1"/>
    <property type="molecule type" value="Genomic_DNA"/>
</dbReference>
<dbReference type="InterPro" id="IPR006032">
    <property type="entry name" value="Ribosomal_uS12"/>
</dbReference>
<dbReference type="CDD" id="cd03368">
    <property type="entry name" value="Ribosomal_S12"/>
    <property type="match status" value="1"/>
</dbReference>
<dbReference type="InterPro" id="IPR012340">
    <property type="entry name" value="NA-bd_OB-fold"/>
</dbReference>
<sequence length="134" mass="15277">MSRPNINQWFKNKKTKRLTKSKSVGLKGCPQKRGVCLKVFVCSPKKPNSARRKVVKVRLSNKVKLTAYIPGQVHRLQEHSQVLVRGGRVPDLPGVKYRLIRNKLDLEGLPDRKTSRSKYGTKKKDKKKIKDGSS</sequence>
<name>A0A3G5FPN2_9PHAE</name>
<dbReference type="Pfam" id="PF00164">
    <property type="entry name" value="Ribosom_S12_S23"/>
    <property type="match status" value="1"/>
</dbReference>
<evidence type="ECO:0000256" key="1">
    <source>
        <dbReference type="ARBA" id="ARBA00005657"/>
    </source>
</evidence>
<geneLocation type="mitochondrion" evidence="6"/>
<dbReference type="FunFam" id="2.40.50.140:FF:000099">
    <property type="entry name" value="Ribosomal protein S12, mitochondrial"/>
    <property type="match status" value="1"/>
</dbReference>
<dbReference type="PROSITE" id="PS00055">
    <property type="entry name" value="RIBOSOMAL_S12"/>
    <property type="match status" value="1"/>
</dbReference>
<keyword evidence="3 4" id="KW-0687">Ribonucleoprotein</keyword>
<dbReference type="Gene3D" id="2.40.50.140">
    <property type="entry name" value="Nucleic acid-binding proteins"/>
    <property type="match status" value="1"/>
</dbReference>